<dbReference type="WBParaSite" id="JU765_v2.g18811.t1">
    <property type="protein sequence ID" value="JU765_v2.g18811.t1"/>
    <property type="gene ID" value="JU765_v2.g18811"/>
</dbReference>
<evidence type="ECO:0000313" key="1">
    <source>
        <dbReference type="Proteomes" id="UP000887576"/>
    </source>
</evidence>
<proteinExistence type="predicted"/>
<dbReference type="Proteomes" id="UP000887576">
    <property type="component" value="Unplaced"/>
</dbReference>
<organism evidence="1 2">
    <name type="scientific">Panagrolaimus sp. JU765</name>
    <dbReference type="NCBI Taxonomy" id="591449"/>
    <lineage>
        <taxon>Eukaryota</taxon>
        <taxon>Metazoa</taxon>
        <taxon>Ecdysozoa</taxon>
        <taxon>Nematoda</taxon>
        <taxon>Chromadorea</taxon>
        <taxon>Rhabditida</taxon>
        <taxon>Tylenchina</taxon>
        <taxon>Panagrolaimomorpha</taxon>
        <taxon>Panagrolaimoidea</taxon>
        <taxon>Panagrolaimidae</taxon>
        <taxon>Panagrolaimus</taxon>
    </lineage>
</organism>
<sequence length="264" mass="29850">MEPIGSGSGTKFLPVYYQVNCYPNRIHFLLEGIYNEVRIYNNASLLEFLRNHHSTESLGIESSSEVYLHDEFANNSNEWASSTTGSSTIIITGIWHVNTLHSFSRTWRNVIQINGLKAKITGESAVLDRIIRSTQQNGISLLRLSWDCTATTNGGLRYNVQNLLNSSAGHFQEAILVVDFLPQLPVFENLMNQIETKLAAGATLELIVTDRPFNNYLLQQGFQPAANPNLFLFVHQNDVVKAYSVFTRQFAGRTVKIWIPRREL</sequence>
<protein>
    <submittedName>
        <fullName evidence="2">Uncharacterized protein</fullName>
    </submittedName>
</protein>
<reference evidence="2" key="1">
    <citation type="submission" date="2022-11" db="UniProtKB">
        <authorList>
            <consortium name="WormBaseParasite"/>
        </authorList>
    </citation>
    <scope>IDENTIFICATION</scope>
</reference>
<accession>A0AC34QRR4</accession>
<name>A0AC34QRR4_9BILA</name>
<evidence type="ECO:0000313" key="2">
    <source>
        <dbReference type="WBParaSite" id="JU765_v2.g18811.t1"/>
    </source>
</evidence>